<dbReference type="InterPro" id="IPR003593">
    <property type="entry name" value="AAA+_ATPase"/>
</dbReference>
<evidence type="ECO:0000256" key="5">
    <source>
        <dbReference type="ARBA" id="ARBA00022840"/>
    </source>
</evidence>
<dbReference type="SMART" id="SM01086">
    <property type="entry name" value="ClpB_D2-small"/>
    <property type="match status" value="1"/>
</dbReference>
<evidence type="ECO:0000256" key="7">
    <source>
        <dbReference type="ARBA" id="ARBA00023186"/>
    </source>
</evidence>
<dbReference type="PROSITE" id="PS51903">
    <property type="entry name" value="CLP_R"/>
    <property type="match status" value="1"/>
</dbReference>
<dbReference type="FunFam" id="3.40.50.300:FF:000120">
    <property type="entry name" value="ATP-dependent chaperone ClpB"/>
    <property type="match status" value="1"/>
</dbReference>
<dbReference type="Pfam" id="PF10431">
    <property type="entry name" value="ClpB_D2-small"/>
    <property type="match status" value="1"/>
</dbReference>
<dbReference type="InterPro" id="IPR050130">
    <property type="entry name" value="ClpA_ClpB"/>
</dbReference>
<comment type="subcellular location">
    <subcellularLocation>
        <location evidence="1 11">Cytoplasm</location>
    </subcellularLocation>
</comment>
<dbReference type="FunFam" id="3.40.50.300:FF:000010">
    <property type="entry name" value="Chaperone clpB 1, putative"/>
    <property type="match status" value="1"/>
</dbReference>
<comment type="subunit">
    <text evidence="8">Homohexamer. The oligomerization is ATP-dependent.</text>
</comment>
<reference evidence="13" key="2">
    <citation type="submission" date="2021-04" db="EMBL/GenBank/DDBJ databases">
        <authorList>
            <person name="Gilroy R."/>
        </authorList>
    </citation>
    <scope>NUCLEOTIDE SEQUENCE</scope>
    <source>
        <strain evidence="13">811</strain>
    </source>
</reference>
<proteinExistence type="inferred from homology"/>
<evidence type="ECO:0000256" key="3">
    <source>
        <dbReference type="ARBA" id="ARBA00022737"/>
    </source>
</evidence>
<accession>A0A9D1V683</accession>
<comment type="caution">
    <text evidence="13">The sequence shown here is derived from an EMBL/GenBank/DDBJ whole genome shotgun (WGS) entry which is preliminary data.</text>
</comment>
<dbReference type="SUPFAM" id="SSF52540">
    <property type="entry name" value="P-loop containing nucleoside triphosphate hydrolases"/>
    <property type="match status" value="2"/>
</dbReference>
<evidence type="ECO:0000256" key="1">
    <source>
        <dbReference type="ARBA" id="ARBA00004496"/>
    </source>
</evidence>
<evidence type="ECO:0000256" key="9">
    <source>
        <dbReference type="PROSITE-ProRule" id="PRU01251"/>
    </source>
</evidence>
<keyword evidence="7 10" id="KW-0143">Chaperone</keyword>
<dbReference type="Pfam" id="PF17871">
    <property type="entry name" value="AAA_lid_9"/>
    <property type="match status" value="1"/>
</dbReference>
<dbReference type="PROSITE" id="PS00870">
    <property type="entry name" value="CLPAB_1"/>
    <property type="match status" value="1"/>
</dbReference>
<dbReference type="InterPro" id="IPR003959">
    <property type="entry name" value="ATPase_AAA_core"/>
</dbReference>
<dbReference type="InterPro" id="IPR027417">
    <property type="entry name" value="P-loop_NTPase"/>
</dbReference>
<name>A0A9D1V683_9FIRM</name>
<protein>
    <recommendedName>
        <fullName evidence="11">Chaperone protein ClpB</fullName>
    </recommendedName>
</protein>
<dbReference type="AlphaFoldDB" id="A0A9D1V683"/>
<dbReference type="Proteomes" id="UP000824204">
    <property type="component" value="Unassembled WGS sequence"/>
</dbReference>
<keyword evidence="11" id="KW-0963">Cytoplasm</keyword>
<dbReference type="GO" id="GO:0034605">
    <property type="term" value="P:cellular response to heat"/>
    <property type="evidence" value="ECO:0007669"/>
    <property type="project" value="TreeGrafter"/>
</dbReference>
<evidence type="ECO:0000259" key="12">
    <source>
        <dbReference type="PROSITE" id="PS51903"/>
    </source>
</evidence>
<dbReference type="InterPro" id="IPR028299">
    <property type="entry name" value="ClpA/B_CS2"/>
</dbReference>
<evidence type="ECO:0000256" key="10">
    <source>
        <dbReference type="RuleBase" id="RU004432"/>
    </source>
</evidence>
<sequence length="865" mass="97094">MNAQKFTKKALEAINSAQSIALENQNMQIMPEHLLYALVDQEGGLIPQLIKKMGKDTDNLLALVDSAISKIPAVSGSGREPDKIYISPVTDKIFNASERLANSMKDEYVSVEHIMLSIFDYATDEIKNIFRSMGITKEAFLTELKKVKTDRITSDEPEETYDALSKYGFDLVQRAKEQKLDPVIGRDNEIRNVIRILSRKSKNNPVLIGEPGVGKTAIAEGLAQRIVRGDVPEGLKNKTIFALDMGSLIAGAKFRGEFEERLKAVLNEIKKSEGKIILFIDELHTIVGAGKSEGAMDAGNLLKPMLARGELHCIGATTLDEYRKYIEKDAALERRFQPVQVDEPTVEDTISILRGLKERYEVFHGVQIHDQALIAAATLSHRYISDRFLPDKAIDLVDEACATIRTEIDSMPTEMDDIARKIMQLEIEEMALKKETDTLSKERLAALQKELAELRDKFNAMKAQWENEKKSINAVSDTKAEIEKVNGEIEAAQRVGDYERAAKLKYSRLPELQKKLEETQKAGENKKQHTLLRNTVTEEEIARVVSRWTGIPLAKLMESEREKILHLDDILHKRVIGQDEAVTKVTEAIIRSRAGIADPNRPIGSFLFLGPTGVGKTELAKALAESLFDDEHNLVRIDMTEYMEKFSVSRLIGAPPGYVGYDEGGQLTEAVRRKPYSVVLFDEIEKAHPDVFNILLQVLDDGRITDSQGRTVDFKNTIIILTSNLGSSYLLEGIDENGNISEEAKEKVSQLLKQSFRPEFLNRLDEIVYYKPLTKDNITKIIDLLIKGLAQRLEDKQLKLEITPLAKDLIIENGYDPVYGARPLKRYLQSKVETLIAKTIIANDLQPGNTIEIGAHNGDFTVKVR</sequence>
<dbReference type="InterPro" id="IPR004176">
    <property type="entry name" value="Clp_R_N"/>
</dbReference>
<evidence type="ECO:0000256" key="11">
    <source>
        <dbReference type="RuleBase" id="RU362034"/>
    </source>
</evidence>
<dbReference type="GO" id="GO:0016887">
    <property type="term" value="F:ATP hydrolysis activity"/>
    <property type="evidence" value="ECO:0007669"/>
    <property type="project" value="InterPro"/>
</dbReference>
<dbReference type="PANTHER" id="PTHR11638:SF18">
    <property type="entry name" value="HEAT SHOCK PROTEIN 104"/>
    <property type="match status" value="1"/>
</dbReference>
<organism evidence="13 14">
    <name type="scientific">Candidatus Borkfalkia faecipullorum</name>
    <dbReference type="NCBI Taxonomy" id="2838510"/>
    <lineage>
        <taxon>Bacteria</taxon>
        <taxon>Bacillati</taxon>
        <taxon>Bacillota</taxon>
        <taxon>Clostridia</taxon>
        <taxon>Christensenellales</taxon>
        <taxon>Christensenellaceae</taxon>
        <taxon>Candidatus Borkfalkia</taxon>
    </lineage>
</organism>
<keyword evidence="5 10" id="KW-0067">ATP-binding</keyword>
<dbReference type="SMART" id="SM00382">
    <property type="entry name" value="AAA"/>
    <property type="match status" value="2"/>
</dbReference>
<comment type="subunit">
    <text evidence="11">Homohexamer; The oligomerization is ATP-dependent.</text>
</comment>
<dbReference type="Gene3D" id="3.40.50.300">
    <property type="entry name" value="P-loop containing nucleotide triphosphate hydrolases"/>
    <property type="match status" value="3"/>
</dbReference>
<keyword evidence="4 10" id="KW-0547">Nucleotide-binding</keyword>
<dbReference type="InterPro" id="IPR018368">
    <property type="entry name" value="ClpA/B_CS1"/>
</dbReference>
<reference evidence="13" key="1">
    <citation type="journal article" date="2021" name="PeerJ">
        <title>Extensive microbial diversity within the chicken gut microbiome revealed by metagenomics and culture.</title>
        <authorList>
            <person name="Gilroy R."/>
            <person name="Ravi A."/>
            <person name="Getino M."/>
            <person name="Pursley I."/>
            <person name="Horton D.L."/>
            <person name="Alikhan N.F."/>
            <person name="Baker D."/>
            <person name="Gharbi K."/>
            <person name="Hall N."/>
            <person name="Watson M."/>
            <person name="Adriaenssens E.M."/>
            <person name="Foster-Nyarko E."/>
            <person name="Jarju S."/>
            <person name="Secka A."/>
            <person name="Antonio M."/>
            <person name="Oren A."/>
            <person name="Chaudhuri R.R."/>
            <person name="La Ragione R."/>
            <person name="Hildebrand F."/>
            <person name="Pallen M.J."/>
        </authorList>
    </citation>
    <scope>NUCLEOTIDE SEQUENCE</scope>
    <source>
        <strain evidence="13">811</strain>
    </source>
</reference>
<dbReference type="Pfam" id="PF07724">
    <property type="entry name" value="AAA_2"/>
    <property type="match status" value="1"/>
</dbReference>
<dbReference type="InterPro" id="IPR001270">
    <property type="entry name" value="ClpA/B"/>
</dbReference>
<evidence type="ECO:0000256" key="2">
    <source>
        <dbReference type="ARBA" id="ARBA00008675"/>
    </source>
</evidence>
<dbReference type="Pfam" id="PF02861">
    <property type="entry name" value="Clp_N"/>
    <property type="match status" value="1"/>
</dbReference>
<dbReference type="Gene3D" id="1.10.8.60">
    <property type="match status" value="1"/>
</dbReference>
<dbReference type="PRINTS" id="PR00300">
    <property type="entry name" value="CLPPROTEASEA"/>
</dbReference>
<dbReference type="CDD" id="cd19499">
    <property type="entry name" value="RecA-like_ClpB_Hsp104-like"/>
    <property type="match status" value="1"/>
</dbReference>
<dbReference type="EMBL" id="DXFX01000003">
    <property type="protein sequence ID" value="HIX06875.1"/>
    <property type="molecule type" value="Genomic_DNA"/>
</dbReference>
<keyword evidence="11" id="KW-0346">Stress response</keyword>
<dbReference type="InterPro" id="IPR017730">
    <property type="entry name" value="Chaperonin_ClpB"/>
</dbReference>
<comment type="similarity">
    <text evidence="2 10">Belongs to the ClpA/ClpB family.</text>
</comment>
<comment type="function">
    <text evidence="11">Part of a stress-induced multi-chaperone system, it is involved in the recovery of the cell from heat-induced damage, in cooperation with DnaK, DnaJ and GrpE.</text>
</comment>
<dbReference type="Gene3D" id="1.10.1780.10">
    <property type="entry name" value="Clp, N-terminal domain"/>
    <property type="match status" value="1"/>
</dbReference>
<evidence type="ECO:0000256" key="4">
    <source>
        <dbReference type="ARBA" id="ARBA00022741"/>
    </source>
</evidence>
<dbReference type="Pfam" id="PF00004">
    <property type="entry name" value="AAA"/>
    <property type="match status" value="1"/>
</dbReference>
<dbReference type="GO" id="GO:0042026">
    <property type="term" value="P:protein refolding"/>
    <property type="evidence" value="ECO:0007669"/>
    <property type="project" value="UniProtKB-UniRule"/>
</dbReference>
<dbReference type="InterPro" id="IPR019489">
    <property type="entry name" value="Clp_ATPase_C"/>
</dbReference>
<evidence type="ECO:0000313" key="13">
    <source>
        <dbReference type="EMBL" id="HIX06875.1"/>
    </source>
</evidence>
<feature type="domain" description="Clp R" evidence="12">
    <location>
        <begin position="3"/>
        <end position="150"/>
    </location>
</feature>
<dbReference type="PROSITE" id="PS00871">
    <property type="entry name" value="CLPAB_2"/>
    <property type="match status" value="1"/>
</dbReference>
<feature type="coiled-coil region" evidence="11">
    <location>
        <begin position="415"/>
        <end position="495"/>
    </location>
</feature>
<dbReference type="InterPro" id="IPR041546">
    <property type="entry name" value="ClpA/ClpB_AAA_lid"/>
</dbReference>
<evidence type="ECO:0000313" key="14">
    <source>
        <dbReference type="Proteomes" id="UP000824204"/>
    </source>
</evidence>
<dbReference type="InterPro" id="IPR036628">
    <property type="entry name" value="Clp_N_dom_sf"/>
</dbReference>
<dbReference type="CDD" id="cd00009">
    <property type="entry name" value="AAA"/>
    <property type="match status" value="1"/>
</dbReference>
<dbReference type="SUPFAM" id="SSF81923">
    <property type="entry name" value="Double Clp-N motif"/>
    <property type="match status" value="1"/>
</dbReference>
<evidence type="ECO:0000256" key="8">
    <source>
        <dbReference type="ARBA" id="ARBA00026057"/>
    </source>
</evidence>
<dbReference type="PANTHER" id="PTHR11638">
    <property type="entry name" value="ATP-DEPENDENT CLP PROTEASE"/>
    <property type="match status" value="1"/>
</dbReference>
<keyword evidence="6 11" id="KW-0175">Coiled coil</keyword>
<gene>
    <name evidence="11 13" type="primary">clpB</name>
    <name evidence="13" type="ORF">H9741_00200</name>
</gene>
<dbReference type="GO" id="GO:0005524">
    <property type="term" value="F:ATP binding"/>
    <property type="evidence" value="ECO:0007669"/>
    <property type="project" value="UniProtKB-UniRule"/>
</dbReference>
<evidence type="ECO:0000256" key="6">
    <source>
        <dbReference type="ARBA" id="ARBA00023054"/>
    </source>
</evidence>
<dbReference type="FunFam" id="3.40.50.300:FF:000025">
    <property type="entry name" value="ATP-dependent Clp protease subunit"/>
    <property type="match status" value="1"/>
</dbReference>
<dbReference type="GO" id="GO:0005737">
    <property type="term" value="C:cytoplasm"/>
    <property type="evidence" value="ECO:0007669"/>
    <property type="project" value="UniProtKB-SubCell"/>
</dbReference>
<dbReference type="NCBIfam" id="TIGR03346">
    <property type="entry name" value="chaperone_ClpB"/>
    <property type="match status" value="1"/>
</dbReference>
<keyword evidence="3 9" id="KW-0677">Repeat</keyword>